<dbReference type="Proteomes" id="UP000807716">
    <property type="component" value="Unassembled WGS sequence"/>
</dbReference>
<accession>A0A9P6TZ01</accession>
<evidence type="ECO:0000256" key="3">
    <source>
        <dbReference type="ARBA" id="ARBA00022801"/>
    </source>
</evidence>
<gene>
    <name evidence="7" type="primary">UNG1</name>
    <name evidence="12" type="ORF">DFQ27_008241</name>
</gene>
<evidence type="ECO:0000256" key="2">
    <source>
        <dbReference type="ARBA" id="ARBA00022763"/>
    </source>
</evidence>
<feature type="compositionally biased region" description="Low complexity" evidence="10">
    <location>
        <begin position="38"/>
        <end position="48"/>
    </location>
</feature>
<dbReference type="InterPro" id="IPR002043">
    <property type="entry name" value="UDG_fam1"/>
</dbReference>
<dbReference type="NCBIfam" id="NF003592">
    <property type="entry name" value="PRK05254.1-5"/>
    <property type="match status" value="1"/>
</dbReference>
<dbReference type="GO" id="GO:0097510">
    <property type="term" value="P:base-excision repair, AP site formation via deaminated base removal"/>
    <property type="evidence" value="ECO:0007669"/>
    <property type="project" value="TreeGrafter"/>
</dbReference>
<dbReference type="FunFam" id="3.40.470.10:FF:000007">
    <property type="entry name" value="Uracil-DNA glycosylase"/>
    <property type="match status" value="1"/>
</dbReference>
<dbReference type="OrthoDB" id="10031947at2759"/>
<keyword evidence="2 7" id="KW-0227">DNA damage</keyword>
<proteinExistence type="inferred from homology"/>
<dbReference type="HAMAP" id="MF_00148">
    <property type="entry name" value="UDG"/>
    <property type="match status" value="1"/>
</dbReference>
<dbReference type="Pfam" id="PF03167">
    <property type="entry name" value="UDG"/>
    <property type="match status" value="1"/>
</dbReference>
<dbReference type="GO" id="GO:0005634">
    <property type="term" value="C:nucleus"/>
    <property type="evidence" value="ECO:0007669"/>
    <property type="project" value="UniProtKB-SubCell"/>
</dbReference>
<dbReference type="NCBIfam" id="NF003591">
    <property type="entry name" value="PRK05254.1-4"/>
    <property type="match status" value="1"/>
</dbReference>
<evidence type="ECO:0000313" key="13">
    <source>
        <dbReference type="Proteomes" id="UP000807716"/>
    </source>
</evidence>
<feature type="domain" description="Uracil-DNA glycosylase-like" evidence="11">
    <location>
        <begin position="155"/>
        <end position="316"/>
    </location>
</feature>
<dbReference type="NCBIfam" id="NF003588">
    <property type="entry name" value="PRK05254.1-1"/>
    <property type="match status" value="1"/>
</dbReference>
<dbReference type="PANTHER" id="PTHR11264">
    <property type="entry name" value="URACIL-DNA GLYCOSYLASE"/>
    <property type="match status" value="1"/>
</dbReference>
<evidence type="ECO:0000256" key="10">
    <source>
        <dbReference type="SAM" id="MobiDB-lite"/>
    </source>
</evidence>
<dbReference type="InterPro" id="IPR018085">
    <property type="entry name" value="Ura-DNA_Glyclase_AS"/>
</dbReference>
<dbReference type="NCBIfam" id="TIGR00628">
    <property type="entry name" value="ung"/>
    <property type="match status" value="1"/>
</dbReference>
<keyword evidence="3 7" id="KW-0378">Hydrolase</keyword>
<dbReference type="GO" id="GO:0004844">
    <property type="term" value="F:uracil DNA N-glycosylase activity"/>
    <property type="evidence" value="ECO:0007669"/>
    <property type="project" value="UniProtKB-UniRule"/>
</dbReference>
<keyword evidence="6 7" id="KW-0539">Nucleus</keyword>
<dbReference type="SMART" id="SM00987">
    <property type="entry name" value="UreE_C"/>
    <property type="match status" value="1"/>
</dbReference>
<dbReference type="SUPFAM" id="SSF52141">
    <property type="entry name" value="Uracil-DNA glycosylase-like"/>
    <property type="match status" value="1"/>
</dbReference>
<reference evidence="12" key="1">
    <citation type="journal article" date="2020" name="Fungal Divers.">
        <title>Resolving the Mortierellaceae phylogeny through synthesis of multi-gene phylogenetics and phylogenomics.</title>
        <authorList>
            <person name="Vandepol N."/>
            <person name="Liber J."/>
            <person name="Desiro A."/>
            <person name="Na H."/>
            <person name="Kennedy M."/>
            <person name="Barry K."/>
            <person name="Grigoriev I.V."/>
            <person name="Miller A.N."/>
            <person name="O'Donnell K."/>
            <person name="Stajich J.E."/>
            <person name="Bonito G."/>
        </authorList>
    </citation>
    <scope>NUCLEOTIDE SEQUENCE</scope>
    <source>
        <strain evidence="12">BC1065</strain>
    </source>
</reference>
<feature type="compositionally biased region" description="Low complexity" evidence="10">
    <location>
        <begin position="56"/>
        <end position="78"/>
    </location>
</feature>
<dbReference type="InterPro" id="IPR036895">
    <property type="entry name" value="Uracil-DNA_glycosylase-like_sf"/>
</dbReference>
<evidence type="ECO:0000256" key="1">
    <source>
        <dbReference type="ARBA" id="ARBA00008184"/>
    </source>
</evidence>
<keyword evidence="5 7" id="KW-0234">DNA repair</keyword>
<evidence type="ECO:0000256" key="4">
    <source>
        <dbReference type="ARBA" id="ARBA00023128"/>
    </source>
</evidence>
<name>A0A9P6TZ01_9FUNG</name>
<dbReference type="GO" id="GO:0005739">
    <property type="term" value="C:mitochondrion"/>
    <property type="evidence" value="ECO:0007669"/>
    <property type="project" value="UniProtKB-SubCell"/>
</dbReference>
<feature type="region of interest" description="Disordered" evidence="10">
    <location>
        <begin position="1"/>
        <end position="79"/>
    </location>
</feature>
<keyword evidence="4 7" id="KW-0496">Mitochondrion</keyword>
<dbReference type="SMART" id="SM00986">
    <property type="entry name" value="UDG"/>
    <property type="match status" value="1"/>
</dbReference>
<dbReference type="EMBL" id="JAAAJB010000686">
    <property type="protein sequence ID" value="KAG0252149.1"/>
    <property type="molecule type" value="Genomic_DNA"/>
</dbReference>
<comment type="function">
    <text evidence="7 9">Excises uracil residues from the DNA which can arise as a result of misincorporation of dUMP residues by DNA polymerase or due to deamination of cytosine.</text>
</comment>
<evidence type="ECO:0000256" key="7">
    <source>
        <dbReference type="HAMAP-Rule" id="MF_03166"/>
    </source>
</evidence>
<comment type="similarity">
    <text evidence="1 7 9">Belongs to the uracil-DNA glycosylase (UDG) superfamily. UNG family.</text>
</comment>
<evidence type="ECO:0000313" key="12">
    <source>
        <dbReference type="EMBL" id="KAG0252149.1"/>
    </source>
</evidence>
<organism evidence="12 13">
    <name type="scientific">Actinomortierella ambigua</name>
    <dbReference type="NCBI Taxonomy" id="1343610"/>
    <lineage>
        <taxon>Eukaryota</taxon>
        <taxon>Fungi</taxon>
        <taxon>Fungi incertae sedis</taxon>
        <taxon>Mucoromycota</taxon>
        <taxon>Mortierellomycotina</taxon>
        <taxon>Mortierellomycetes</taxon>
        <taxon>Mortierellales</taxon>
        <taxon>Mortierellaceae</taxon>
        <taxon>Actinomortierella</taxon>
    </lineage>
</organism>
<comment type="catalytic activity">
    <reaction evidence="7 9">
        <text>Hydrolyzes single-stranded DNA or mismatched double-stranded DNA and polynucleotides, releasing free uracil.</text>
        <dbReference type="EC" id="3.2.2.27"/>
    </reaction>
</comment>
<feature type="active site" description="Proton acceptor" evidence="7 8">
    <location>
        <position position="170"/>
    </location>
</feature>
<evidence type="ECO:0000256" key="6">
    <source>
        <dbReference type="ARBA" id="ARBA00023242"/>
    </source>
</evidence>
<sequence length="333" mass="37262">MTPTLKRAGDNAQRADSSKKPATGSRPMAQSSLLSFVKKTPSATSDTTTKTKEDSTPAAPSTSTRTSTSTSITSTSTTKVPPTFQEKIDILKGLKPEQEELLRLEQNTMEATWLKALHSELTKPYFLELKKFLKAQNEAGKNIFPPKHEIYSWSRFTPLNKVRVVILGQDPYHGPGQAHGLCFSVKKPVPPPPSLKNIYKCLQQDIPGFVIPKHGYLESWARQGVLMVNAAMTVEQSKANSHAERGWEKLLDVIIKTINDQRKNVVFLLWGSPAQKRGKKVDRTKHYVLESVHPSPLSAHRGFFDCKHFSKTNEYLASKGLPVIDWNTLKDEQ</sequence>
<evidence type="ECO:0000256" key="5">
    <source>
        <dbReference type="ARBA" id="ARBA00023204"/>
    </source>
</evidence>
<comment type="subcellular location">
    <subcellularLocation>
        <location evidence="7">Mitochondrion</location>
    </subcellularLocation>
    <subcellularLocation>
        <location evidence="7">Nucleus</location>
    </subcellularLocation>
</comment>
<evidence type="ECO:0000259" key="11">
    <source>
        <dbReference type="SMART" id="SM00986"/>
    </source>
</evidence>
<comment type="caution">
    <text evidence="12">The sequence shown here is derived from an EMBL/GenBank/DDBJ whole genome shotgun (WGS) entry which is preliminary data.</text>
</comment>
<dbReference type="PROSITE" id="PS00130">
    <property type="entry name" value="U_DNA_GLYCOSYLASE"/>
    <property type="match status" value="1"/>
</dbReference>
<dbReference type="Gene3D" id="3.40.470.10">
    <property type="entry name" value="Uracil-DNA glycosylase-like domain"/>
    <property type="match status" value="1"/>
</dbReference>
<dbReference type="InterPro" id="IPR005122">
    <property type="entry name" value="Uracil-DNA_glycosylase-like"/>
</dbReference>
<dbReference type="NCBIfam" id="NF003589">
    <property type="entry name" value="PRK05254.1-2"/>
    <property type="match status" value="1"/>
</dbReference>
<evidence type="ECO:0000256" key="8">
    <source>
        <dbReference type="PROSITE-ProRule" id="PRU10072"/>
    </source>
</evidence>
<dbReference type="PANTHER" id="PTHR11264:SF0">
    <property type="entry name" value="URACIL-DNA GLYCOSYLASE"/>
    <property type="match status" value="1"/>
</dbReference>
<keyword evidence="13" id="KW-1185">Reference proteome</keyword>
<protein>
    <recommendedName>
        <fullName evidence="7 9">Uracil-DNA glycosylase</fullName>
        <shortName evidence="7">UDG</shortName>
        <ecNumber evidence="7 9">3.2.2.27</ecNumber>
    </recommendedName>
</protein>
<dbReference type="CDD" id="cd10027">
    <property type="entry name" value="UDG-F1-like"/>
    <property type="match status" value="1"/>
</dbReference>
<dbReference type="AlphaFoldDB" id="A0A9P6TZ01"/>
<dbReference type="EC" id="3.2.2.27" evidence="7 9"/>
<evidence type="ECO:0000256" key="9">
    <source>
        <dbReference type="RuleBase" id="RU003780"/>
    </source>
</evidence>